<keyword evidence="2" id="KW-1185">Reference proteome</keyword>
<dbReference type="RefSeq" id="WP_343965641.1">
    <property type="nucleotide sequence ID" value="NZ_BAAAGK010000034.1"/>
</dbReference>
<accession>A0ABW2TCR3</accession>
<protein>
    <submittedName>
        <fullName evidence="1">Uncharacterized protein</fullName>
    </submittedName>
</protein>
<dbReference type="EMBL" id="JBHTEE010000001">
    <property type="protein sequence ID" value="MFC7605596.1"/>
    <property type="molecule type" value="Genomic_DNA"/>
</dbReference>
<proteinExistence type="predicted"/>
<reference evidence="2" key="1">
    <citation type="journal article" date="2019" name="Int. J. Syst. Evol. Microbiol.">
        <title>The Global Catalogue of Microorganisms (GCM) 10K type strain sequencing project: providing services to taxonomists for standard genome sequencing and annotation.</title>
        <authorList>
            <consortium name="The Broad Institute Genomics Platform"/>
            <consortium name="The Broad Institute Genome Sequencing Center for Infectious Disease"/>
            <person name="Wu L."/>
            <person name="Ma J."/>
        </authorList>
    </citation>
    <scope>NUCLEOTIDE SEQUENCE [LARGE SCALE GENOMIC DNA]</scope>
    <source>
        <strain evidence="2">JCM 10083</strain>
    </source>
</reference>
<name>A0ABW2TCR3_9ACTN</name>
<gene>
    <name evidence="1" type="ORF">ACFQVD_36400</name>
</gene>
<sequence length="51" mass="5329">MSATPRTELGDITSAGMELDESALSSLNGGWRPVIVTGEYFDPPGICCPDA</sequence>
<organism evidence="1 2">
    <name type="scientific">Streptosporangium amethystogenes subsp. fukuiense</name>
    <dbReference type="NCBI Taxonomy" id="698418"/>
    <lineage>
        <taxon>Bacteria</taxon>
        <taxon>Bacillati</taxon>
        <taxon>Actinomycetota</taxon>
        <taxon>Actinomycetes</taxon>
        <taxon>Streptosporangiales</taxon>
        <taxon>Streptosporangiaceae</taxon>
        <taxon>Streptosporangium</taxon>
    </lineage>
</organism>
<evidence type="ECO:0000313" key="2">
    <source>
        <dbReference type="Proteomes" id="UP001596514"/>
    </source>
</evidence>
<comment type="caution">
    <text evidence="1">The sequence shown here is derived from an EMBL/GenBank/DDBJ whole genome shotgun (WGS) entry which is preliminary data.</text>
</comment>
<dbReference type="Proteomes" id="UP001596514">
    <property type="component" value="Unassembled WGS sequence"/>
</dbReference>
<evidence type="ECO:0000313" key="1">
    <source>
        <dbReference type="EMBL" id="MFC7605596.1"/>
    </source>
</evidence>